<reference evidence="1 2" key="2">
    <citation type="submission" date="2017-10" db="EMBL/GenBank/DDBJ databases">
        <title>Extensive intraspecific genome diversity in a model arbuscular mycorrhizal fungus.</title>
        <authorList>
            <person name="Chen E.C.H."/>
            <person name="Morin E."/>
            <person name="Baudet D."/>
            <person name="Noel J."/>
            <person name="Ndikumana S."/>
            <person name="Charron P."/>
            <person name="St-Onge C."/>
            <person name="Giorgi J."/>
            <person name="Grigoriev I.V."/>
            <person name="Roux C."/>
            <person name="Martin F.M."/>
            <person name="Corradi N."/>
        </authorList>
    </citation>
    <scope>NUCLEOTIDE SEQUENCE [LARGE SCALE GENOMIC DNA]</scope>
    <source>
        <strain evidence="1 2">C2</strain>
    </source>
</reference>
<evidence type="ECO:0000313" key="1">
    <source>
        <dbReference type="EMBL" id="PKK69219.1"/>
    </source>
</evidence>
<sequence length="252" mass="29123">MWDLLDDPDQKILANFVRACYLLVSCIIDESKLTEAHNRLLKVAQLIKNIYEPEMITPNIYLSLHISECCQDYGPLYSFWCYSFKRMNGLLGSFPNSHRQIEPELLRIIMQNWRLDDLISNQLNNSKLVEELKLKEQERFQVVLIGVSASTTIATLYTENPAYSILTPIGCKAFKLIQDRGICKLITYYANLDKTIVKKKPPLEGENTNTIKLDKKYKKTKRAKKIDKSLDSIDKLTVLADIRSMLRKLEVS</sequence>
<dbReference type="PANTHER" id="PTHR46579:SF2">
    <property type="entry name" value="C2H2-TYPE DOMAIN-CONTAINING PROTEIN"/>
    <property type="match status" value="1"/>
</dbReference>
<name>A0A2N1N5U7_9GLOM</name>
<gene>
    <name evidence="1" type="ORF">RhiirC2_781277</name>
</gene>
<accession>A0A2N1N5U7</accession>
<proteinExistence type="predicted"/>
<dbReference type="Proteomes" id="UP000233469">
    <property type="component" value="Unassembled WGS sequence"/>
</dbReference>
<dbReference type="AlphaFoldDB" id="A0A2N1N5U7"/>
<evidence type="ECO:0000313" key="2">
    <source>
        <dbReference type="Proteomes" id="UP000233469"/>
    </source>
</evidence>
<dbReference type="EMBL" id="LLXL01000751">
    <property type="protein sequence ID" value="PKK69219.1"/>
    <property type="molecule type" value="Genomic_DNA"/>
</dbReference>
<comment type="caution">
    <text evidence="1">The sequence shown here is derived from an EMBL/GenBank/DDBJ whole genome shotgun (WGS) entry which is preliminary data.</text>
</comment>
<protein>
    <submittedName>
        <fullName evidence="1">Uncharacterized protein</fullName>
    </submittedName>
</protein>
<reference evidence="1 2" key="1">
    <citation type="submission" date="2016-04" db="EMBL/GenBank/DDBJ databases">
        <title>Genome analyses suggest a sexual origin of heterokaryosis in a supposedly ancient asexual fungus.</title>
        <authorList>
            <person name="Ropars J."/>
            <person name="Sedzielewska K."/>
            <person name="Noel J."/>
            <person name="Charron P."/>
            <person name="Farinelli L."/>
            <person name="Marton T."/>
            <person name="Kruger M."/>
            <person name="Pelin A."/>
            <person name="Brachmann A."/>
            <person name="Corradi N."/>
        </authorList>
    </citation>
    <scope>NUCLEOTIDE SEQUENCE [LARGE SCALE GENOMIC DNA]</scope>
    <source>
        <strain evidence="1 2">C2</strain>
    </source>
</reference>
<dbReference type="PANTHER" id="PTHR46579">
    <property type="entry name" value="F5/8 TYPE C DOMAIN-CONTAINING PROTEIN-RELATED"/>
    <property type="match status" value="1"/>
</dbReference>
<organism evidence="1 2">
    <name type="scientific">Rhizophagus irregularis</name>
    <dbReference type="NCBI Taxonomy" id="588596"/>
    <lineage>
        <taxon>Eukaryota</taxon>
        <taxon>Fungi</taxon>
        <taxon>Fungi incertae sedis</taxon>
        <taxon>Mucoromycota</taxon>
        <taxon>Glomeromycotina</taxon>
        <taxon>Glomeromycetes</taxon>
        <taxon>Glomerales</taxon>
        <taxon>Glomeraceae</taxon>
        <taxon>Rhizophagus</taxon>
    </lineage>
</organism>